<reference evidence="6 7" key="1">
    <citation type="submission" date="2016-09" db="EMBL/GenBank/DDBJ databases">
        <authorList>
            <person name="Capua I."/>
            <person name="De Benedictis P."/>
            <person name="Joannis T."/>
            <person name="Lombin L.H."/>
            <person name="Cattoli G."/>
        </authorList>
    </citation>
    <scope>NUCLEOTIDE SEQUENCE [LARGE SCALE GENOMIC DNA]</scope>
    <source>
        <strain evidence="6 7">GluBS11</strain>
    </source>
</reference>
<dbReference type="AlphaFoldDB" id="A0A1D3TUE7"/>
<keyword evidence="7" id="KW-1185">Reference proteome</keyword>
<accession>A0A1D3TUE7</accession>
<dbReference type="PROSITE" id="PS50930">
    <property type="entry name" value="HTH_LYTTR"/>
    <property type="match status" value="1"/>
</dbReference>
<evidence type="ECO:0000313" key="7">
    <source>
        <dbReference type="Proteomes" id="UP000199315"/>
    </source>
</evidence>
<dbReference type="Gene3D" id="2.40.50.1020">
    <property type="entry name" value="LytTr DNA-binding domain"/>
    <property type="match status" value="1"/>
</dbReference>
<evidence type="ECO:0000259" key="5">
    <source>
        <dbReference type="PROSITE" id="PS50930"/>
    </source>
</evidence>
<dbReference type="GO" id="GO:0000156">
    <property type="term" value="F:phosphorelay response regulator activity"/>
    <property type="evidence" value="ECO:0007669"/>
    <property type="project" value="InterPro"/>
</dbReference>
<dbReference type="InterPro" id="IPR046947">
    <property type="entry name" value="LytR-like"/>
</dbReference>
<feature type="domain" description="Response regulatory" evidence="4">
    <location>
        <begin position="15"/>
        <end position="132"/>
    </location>
</feature>
<dbReference type="PANTHER" id="PTHR37299">
    <property type="entry name" value="TRANSCRIPTIONAL REGULATOR-RELATED"/>
    <property type="match status" value="1"/>
</dbReference>
<protein>
    <recommendedName>
        <fullName evidence="1">Stage 0 sporulation protein A homolog</fullName>
    </recommendedName>
</protein>
<evidence type="ECO:0000256" key="1">
    <source>
        <dbReference type="ARBA" id="ARBA00018672"/>
    </source>
</evidence>
<gene>
    <name evidence="6" type="ORF">SAMN05421730_10133</name>
</gene>
<name>A0A1D3TUE7_9FIRM</name>
<comment type="function">
    <text evidence="2">May play the central regulatory role in sporulation. It may be an element of the effector pathway responsible for the activation of sporulation genes in response to nutritional stress. Spo0A may act in concert with spo0H (a sigma factor) to control the expression of some genes that are critical to the sporulation process.</text>
</comment>
<dbReference type="EMBL" id="FMKA01000013">
    <property type="protein sequence ID" value="SCP97688.1"/>
    <property type="molecule type" value="Genomic_DNA"/>
</dbReference>
<dbReference type="STRING" id="1619234.SAMN05421730_10133"/>
<dbReference type="PROSITE" id="PS50110">
    <property type="entry name" value="RESPONSE_REGULATORY"/>
    <property type="match status" value="1"/>
</dbReference>
<dbReference type="SMART" id="SM00850">
    <property type="entry name" value="LytTR"/>
    <property type="match status" value="1"/>
</dbReference>
<dbReference type="InterPro" id="IPR011006">
    <property type="entry name" value="CheY-like_superfamily"/>
</dbReference>
<dbReference type="Gene3D" id="3.40.50.2300">
    <property type="match status" value="1"/>
</dbReference>
<dbReference type="Pfam" id="PF04397">
    <property type="entry name" value="LytTR"/>
    <property type="match status" value="1"/>
</dbReference>
<feature type="domain" description="HTH LytTR-type" evidence="5">
    <location>
        <begin position="144"/>
        <end position="242"/>
    </location>
</feature>
<feature type="modified residue" description="4-aspartylphosphate" evidence="3">
    <location>
        <position position="69"/>
    </location>
</feature>
<dbReference type="InterPro" id="IPR007492">
    <property type="entry name" value="LytTR_DNA-bd_dom"/>
</dbReference>
<keyword evidence="6" id="KW-0238">DNA-binding</keyword>
<proteinExistence type="predicted"/>
<dbReference type="Proteomes" id="UP000199315">
    <property type="component" value="Unassembled WGS sequence"/>
</dbReference>
<dbReference type="RefSeq" id="WP_242875534.1">
    <property type="nucleotide sequence ID" value="NZ_FMKA01000013.1"/>
</dbReference>
<evidence type="ECO:0000313" key="6">
    <source>
        <dbReference type="EMBL" id="SCP97688.1"/>
    </source>
</evidence>
<dbReference type="Pfam" id="PF00072">
    <property type="entry name" value="Response_reg"/>
    <property type="match status" value="1"/>
</dbReference>
<keyword evidence="3" id="KW-0597">Phosphoprotein</keyword>
<dbReference type="PANTHER" id="PTHR37299:SF1">
    <property type="entry name" value="STAGE 0 SPORULATION PROTEIN A HOMOLOG"/>
    <property type="match status" value="1"/>
</dbReference>
<evidence type="ECO:0000259" key="4">
    <source>
        <dbReference type="PROSITE" id="PS50110"/>
    </source>
</evidence>
<dbReference type="SUPFAM" id="SSF52172">
    <property type="entry name" value="CheY-like"/>
    <property type="match status" value="1"/>
</dbReference>
<dbReference type="GO" id="GO:0003677">
    <property type="term" value="F:DNA binding"/>
    <property type="evidence" value="ECO:0007669"/>
    <property type="project" value="UniProtKB-KW"/>
</dbReference>
<dbReference type="SMART" id="SM00448">
    <property type="entry name" value="REC"/>
    <property type="match status" value="1"/>
</dbReference>
<dbReference type="InterPro" id="IPR001789">
    <property type="entry name" value="Sig_transdc_resp-reg_receiver"/>
</dbReference>
<sequence length="249" mass="29404">MYLFLKYIIQENMIRIAIVEDERDCQLSLAEYLGRFGNENDKKFDIALFDDGMDITENYESRWDIIFMDIKMKHMDGMTAARKIREYDKAVIIIFITTMAKFAIKGYEVDALDFVLKPLKYPQFVDKMKKALSSLSRISEHKYLLLPVEDRKERVSTEQIMFIEVKGHNLYIVTEQGTYTMRYSISKLEKELTGYHFIRCNNSYLINLKNVTGVEKDIVMINENRIPISRTRKKQFLESLSNYLVGGYR</sequence>
<evidence type="ECO:0000256" key="3">
    <source>
        <dbReference type="PROSITE-ProRule" id="PRU00169"/>
    </source>
</evidence>
<evidence type="ECO:0000256" key="2">
    <source>
        <dbReference type="ARBA" id="ARBA00024867"/>
    </source>
</evidence>
<organism evidence="6 7">
    <name type="scientific">Anaerobium acetethylicum</name>
    <dbReference type="NCBI Taxonomy" id="1619234"/>
    <lineage>
        <taxon>Bacteria</taxon>
        <taxon>Bacillati</taxon>
        <taxon>Bacillota</taxon>
        <taxon>Clostridia</taxon>
        <taxon>Lachnospirales</taxon>
        <taxon>Lachnospiraceae</taxon>
        <taxon>Anaerobium</taxon>
    </lineage>
</organism>